<evidence type="ECO:0000256" key="2">
    <source>
        <dbReference type="RuleBase" id="RU362039"/>
    </source>
</evidence>
<name>A0A318EM96_9FIRM</name>
<accession>A0A318EM96</accession>
<dbReference type="SUPFAM" id="SSF56300">
    <property type="entry name" value="Metallo-dependent phosphatases"/>
    <property type="match status" value="1"/>
</dbReference>
<dbReference type="Gene3D" id="3.60.21.10">
    <property type="match status" value="1"/>
</dbReference>
<gene>
    <name evidence="4" type="ORF">C8E03_11971</name>
</gene>
<dbReference type="NCBIfam" id="NF006988">
    <property type="entry name" value="PRK09453.1"/>
    <property type="match status" value="1"/>
</dbReference>
<protein>
    <recommendedName>
        <fullName evidence="2">Phosphoesterase</fullName>
        <ecNumber evidence="2">3.1.4.-</ecNumber>
    </recommendedName>
</protein>
<organism evidence="4 5">
    <name type="scientific">Lachnotalea glycerini</name>
    <dbReference type="NCBI Taxonomy" id="1763509"/>
    <lineage>
        <taxon>Bacteria</taxon>
        <taxon>Bacillati</taxon>
        <taxon>Bacillota</taxon>
        <taxon>Clostridia</taxon>
        <taxon>Lachnospirales</taxon>
        <taxon>Lachnospiraceae</taxon>
        <taxon>Lachnotalea</taxon>
    </lineage>
</organism>
<comment type="similarity">
    <text evidence="1 2">Belongs to the metallophosphoesterase superfamily. YfcE family.</text>
</comment>
<proteinExistence type="inferred from homology"/>
<evidence type="ECO:0000259" key="3">
    <source>
        <dbReference type="Pfam" id="PF12850"/>
    </source>
</evidence>
<dbReference type="InterPro" id="IPR024654">
    <property type="entry name" value="Calcineurin-like_PHP_lpxH"/>
</dbReference>
<evidence type="ECO:0000313" key="5">
    <source>
        <dbReference type="Proteomes" id="UP000247523"/>
    </source>
</evidence>
<dbReference type="InterPro" id="IPR041802">
    <property type="entry name" value="MPP_YfcE"/>
</dbReference>
<dbReference type="AlphaFoldDB" id="A0A318EM96"/>
<dbReference type="GO" id="GO:0046872">
    <property type="term" value="F:metal ion binding"/>
    <property type="evidence" value="ECO:0007669"/>
    <property type="project" value="UniProtKB-KW"/>
</dbReference>
<feature type="domain" description="Calcineurin-like phosphoesterase" evidence="3">
    <location>
        <begin position="33"/>
        <end position="193"/>
    </location>
</feature>
<keyword evidence="2" id="KW-0479">Metal-binding</keyword>
<evidence type="ECO:0000256" key="1">
    <source>
        <dbReference type="ARBA" id="ARBA00008950"/>
    </source>
</evidence>
<comment type="cofactor">
    <cofactor evidence="2">
        <name>a divalent metal cation</name>
        <dbReference type="ChEBI" id="CHEBI:60240"/>
    </cofactor>
</comment>
<dbReference type="EMBL" id="QICS01000019">
    <property type="protein sequence ID" value="PXV85140.1"/>
    <property type="molecule type" value="Genomic_DNA"/>
</dbReference>
<comment type="caution">
    <text evidence="4">The sequence shown here is derived from an EMBL/GenBank/DDBJ whole genome shotgun (WGS) entry which is preliminary data.</text>
</comment>
<dbReference type="EC" id="3.1.4.-" evidence="2"/>
<dbReference type="CDD" id="cd00841">
    <property type="entry name" value="MPP_YfcE"/>
    <property type="match status" value="1"/>
</dbReference>
<dbReference type="NCBIfam" id="TIGR00040">
    <property type="entry name" value="yfcE"/>
    <property type="match status" value="1"/>
</dbReference>
<dbReference type="InterPro" id="IPR000979">
    <property type="entry name" value="Phosphodiesterase_MJ0936/Vps29"/>
</dbReference>
<dbReference type="Pfam" id="PF12850">
    <property type="entry name" value="Metallophos_2"/>
    <property type="match status" value="1"/>
</dbReference>
<reference evidence="4 5" key="1">
    <citation type="submission" date="2018-05" db="EMBL/GenBank/DDBJ databases">
        <title>Genomic Encyclopedia of Type Strains, Phase IV (KMG-IV): sequencing the most valuable type-strain genomes for metagenomic binning, comparative biology and taxonomic classification.</title>
        <authorList>
            <person name="Goeker M."/>
        </authorList>
    </citation>
    <scope>NUCLEOTIDE SEQUENCE [LARGE SCALE GENOMIC DNA]</scope>
    <source>
        <strain evidence="4 5">DSM 28816</strain>
    </source>
</reference>
<dbReference type="Proteomes" id="UP000247523">
    <property type="component" value="Unassembled WGS sequence"/>
</dbReference>
<evidence type="ECO:0000313" key="4">
    <source>
        <dbReference type="EMBL" id="PXV85140.1"/>
    </source>
</evidence>
<dbReference type="PANTHER" id="PTHR11124">
    <property type="entry name" value="VACUOLAR SORTING PROTEIN VPS29"/>
    <property type="match status" value="1"/>
</dbReference>
<dbReference type="InterPro" id="IPR029052">
    <property type="entry name" value="Metallo-depent_PP-like"/>
</dbReference>
<dbReference type="GO" id="GO:0016787">
    <property type="term" value="F:hydrolase activity"/>
    <property type="evidence" value="ECO:0007669"/>
    <property type="project" value="UniProtKB-UniRule"/>
</dbReference>
<sequence length="211" mass="24112">MTAYFAGDSIESEICLSILNILYFEDTEEKKVKLMFASDIHGSAYYCEKMIEAYKKEKADRLILLGDLLYHGPRNDLPKEYAPKKVIAMLNAIKNEICAIRGNCDAEVDQMVLEFPIMADYCILFLNGRTIYASHGHIYHTDNLPPLKKGDIFIQGHTHVLMAQKDEAVILLNPGSISLPKENNEQTYGIIEENNFQIKNFNYDVVKELRL</sequence>